<gene>
    <name evidence="7" type="ORF">GR212_28455</name>
</gene>
<keyword evidence="3 6" id="KW-0812">Transmembrane</keyword>
<dbReference type="PANTHER" id="PTHR30482:SF10">
    <property type="entry name" value="HIGH-AFFINITY BRANCHED-CHAIN AMINO ACID TRANSPORT PROTEIN BRAE"/>
    <property type="match status" value="1"/>
</dbReference>
<feature type="transmembrane region" description="Helical" evidence="6">
    <location>
        <begin position="256"/>
        <end position="285"/>
    </location>
</feature>
<dbReference type="EMBL" id="WUEY01000019">
    <property type="protein sequence ID" value="NEI73490.1"/>
    <property type="molecule type" value="Genomic_DNA"/>
</dbReference>
<dbReference type="Pfam" id="PF02653">
    <property type="entry name" value="BPD_transp_2"/>
    <property type="match status" value="1"/>
</dbReference>
<keyword evidence="2" id="KW-1003">Cell membrane</keyword>
<dbReference type="InterPro" id="IPR001851">
    <property type="entry name" value="ABC_transp_permease"/>
</dbReference>
<evidence type="ECO:0000256" key="3">
    <source>
        <dbReference type="ARBA" id="ARBA00022692"/>
    </source>
</evidence>
<feature type="transmembrane region" description="Helical" evidence="6">
    <location>
        <begin position="105"/>
        <end position="125"/>
    </location>
</feature>
<feature type="transmembrane region" description="Helical" evidence="6">
    <location>
        <begin position="41"/>
        <end position="58"/>
    </location>
</feature>
<keyword evidence="5 6" id="KW-0472">Membrane</keyword>
<protein>
    <submittedName>
        <fullName evidence="7">Branched-chain amino acid ABC transporter permease</fullName>
    </submittedName>
</protein>
<sequence length="354" mass="37154">MMNELIRDILRRIGPLIALIAFVLLITWLAGFAGIVLQRRVTFGLVNLVAVVGLYIYMGNSGLLNFSAVGFMAIGAYTSALLTMLPTMKHTFLPGLPPWLAAAHVPPLAGAFAGGGVAAIVALIVGWPLMRLTGIAVGIATLSLLIIVYIVLGNWTDVTGGQQSLMGLPAYVGLWTAGLFAAGAILVAFVYQETRFAIALRAAREDEVAARASGVHVLRERLTAFVLASFVSGVGGALFGHFLGTLRVESFYLDPTFLFISMLVVGGMRSLTGAVVGTLVISVLTELLRLAEAGVSLPFTATTIAAPAGSGDVILAALTLLIILFRPQGITAGREISLAFSRRRAVRKPAPPAS</sequence>
<feature type="transmembrane region" description="Helical" evidence="6">
    <location>
        <begin position="172"/>
        <end position="191"/>
    </location>
</feature>
<evidence type="ECO:0000256" key="1">
    <source>
        <dbReference type="ARBA" id="ARBA00004651"/>
    </source>
</evidence>
<dbReference type="InterPro" id="IPR043428">
    <property type="entry name" value="LivM-like"/>
</dbReference>
<proteinExistence type="predicted"/>
<dbReference type="CDD" id="cd06581">
    <property type="entry name" value="TM_PBP1_LivM_like"/>
    <property type="match status" value="1"/>
</dbReference>
<feature type="transmembrane region" description="Helical" evidence="6">
    <location>
        <begin position="222"/>
        <end position="244"/>
    </location>
</feature>
<comment type="subcellular location">
    <subcellularLocation>
        <location evidence="1">Cell membrane</location>
        <topology evidence="1">Multi-pass membrane protein</topology>
    </subcellularLocation>
</comment>
<feature type="transmembrane region" description="Helical" evidence="6">
    <location>
        <begin position="12"/>
        <end position="35"/>
    </location>
</feature>
<keyword evidence="4 6" id="KW-1133">Transmembrane helix</keyword>
<evidence type="ECO:0000256" key="5">
    <source>
        <dbReference type="ARBA" id="ARBA00023136"/>
    </source>
</evidence>
<dbReference type="AlphaFoldDB" id="A0A6L9UI09"/>
<evidence type="ECO:0000256" key="6">
    <source>
        <dbReference type="SAM" id="Phobius"/>
    </source>
</evidence>
<dbReference type="GO" id="GO:0015658">
    <property type="term" value="F:branched-chain amino acid transmembrane transporter activity"/>
    <property type="evidence" value="ECO:0007669"/>
    <property type="project" value="InterPro"/>
</dbReference>
<reference evidence="7 8" key="1">
    <citation type="submission" date="2019-12" db="EMBL/GenBank/DDBJ databases">
        <title>Rhizobium genotypes associated with high levels of biological nitrogen fixation by grain legumes in a temperate-maritime cropping system.</title>
        <authorList>
            <person name="Maluk M."/>
            <person name="Francesc Ferrando Molina F."/>
            <person name="Lopez Del Egido L."/>
            <person name="Lafos M."/>
            <person name="Langarica-Fuentes A."/>
            <person name="Gebre Yohannes G."/>
            <person name="Young M.W."/>
            <person name="Martin P."/>
            <person name="Gantlett R."/>
            <person name="Kenicer G."/>
            <person name="Hawes C."/>
            <person name="Begg G.S."/>
            <person name="Quilliam R.S."/>
            <person name="Squire G.R."/>
            <person name="Poole P.S."/>
            <person name="Young P.W."/>
            <person name="Iannetta P.M."/>
            <person name="James E.K."/>
        </authorList>
    </citation>
    <scope>NUCLEOTIDE SEQUENCE [LARGE SCALE GENOMIC DNA]</scope>
    <source>
        <strain evidence="7 8">JHI1118</strain>
    </source>
</reference>
<dbReference type="Proteomes" id="UP000483035">
    <property type="component" value="Unassembled WGS sequence"/>
</dbReference>
<feature type="transmembrane region" description="Helical" evidence="6">
    <location>
        <begin position="132"/>
        <end position="152"/>
    </location>
</feature>
<evidence type="ECO:0000313" key="8">
    <source>
        <dbReference type="Proteomes" id="UP000483035"/>
    </source>
</evidence>
<accession>A0A6L9UI09</accession>
<name>A0A6L9UI09_9HYPH</name>
<feature type="transmembrane region" description="Helical" evidence="6">
    <location>
        <begin position="63"/>
        <end position="85"/>
    </location>
</feature>
<evidence type="ECO:0000313" key="7">
    <source>
        <dbReference type="EMBL" id="NEI73490.1"/>
    </source>
</evidence>
<dbReference type="RefSeq" id="WP_163991866.1">
    <property type="nucleotide sequence ID" value="NZ_WUEY01000019.1"/>
</dbReference>
<organism evidence="7 8">
    <name type="scientific">Rhizobium lusitanum</name>
    <dbReference type="NCBI Taxonomy" id="293958"/>
    <lineage>
        <taxon>Bacteria</taxon>
        <taxon>Pseudomonadati</taxon>
        <taxon>Pseudomonadota</taxon>
        <taxon>Alphaproteobacteria</taxon>
        <taxon>Hyphomicrobiales</taxon>
        <taxon>Rhizobiaceae</taxon>
        <taxon>Rhizobium/Agrobacterium group</taxon>
        <taxon>Rhizobium</taxon>
    </lineage>
</organism>
<dbReference type="PANTHER" id="PTHR30482">
    <property type="entry name" value="HIGH-AFFINITY BRANCHED-CHAIN AMINO ACID TRANSPORT SYSTEM PERMEASE"/>
    <property type="match status" value="1"/>
</dbReference>
<dbReference type="GO" id="GO:0005886">
    <property type="term" value="C:plasma membrane"/>
    <property type="evidence" value="ECO:0007669"/>
    <property type="project" value="UniProtKB-SubCell"/>
</dbReference>
<evidence type="ECO:0000256" key="4">
    <source>
        <dbReference type="ARBA" id="ARBA00022989"/>
    </source>
</evidence>
<evidence type="ECO:0000256" key="2">
    <source>
        <dbReference type="ARBA" id="ARBA00022475"/>
    </source>
</evidence>
<comment type="caution">
    <text evidence="7">The sequence shown here is derived from an EMBL/GenBank/DDBJ whole genome shotgun (WGS) entry which is preliminary data.</text>
</comment>